<keyword evidence="2" id="KW-1185">Reference proteome</keyword>
<dbReference type="EMBL" id="AC008888">
    <property type="status" value="NOT_ANNOTATED_CDS"/>
    <property type="molecule type" value="Genomic_DNA"/>
</dbReference>
<evidence type="ECO:0000313" key="2">
    <source>
        <dbReference type="Proteomes" id="UP000005640"/>
    </source>
</evidence>
<dbReference type="Ensembl" id="ENST00000595591.1">
    <property type="protein sequence ID" value="ENSP00000469127.1"/>
    <property type="gene ID" value="ENSG00000176909.13"/>
</dbReference>
<sequence length="11" mass="1225">MPPEPRQGSRA</sequence>
<dbReference type="OMA" id="PKISQHW"/>
<protein>
    <submittedName>
        <fullName evidence="1">MEF2 activating motif and SAP domain containing transcriptional regulator</fullName>
    </submittedName>
</protein>
<dbReference type="ExpressionAtlas" id="M0QXF1">
    <property type="expression patterns" value="baseline and differential"/>
</dbReference>
<reference evidence="1 2" key="1">
    <citation type="journal article" date="2001" name="Nature">
        <title>Initial sequencing and analysis of the human genome.</title>
        <authorList>
            <consortium name="International Human Genome Sequencing Consortium"/>
            <person name="Lander E.S."/>
            <person name="Linton L.M."/>
            <person name="Birren B."/>
            <person name="Nusbaum C."/>
            <person name="Zody M.C."/>
            <person name="Baldwin J."/>
            <person name="Devon K."/>
            <person name="Dewar K."/>
            <person name="Doyle M."/>
            <person name="FitzHugh W."/>
            <person name="Funke R."/>
            <person name="Gage D."/>
            <person name="Harris K."/>
            <person name="Heaford A."/>
            <person name="Howland J."/>
            <person name="Kann L."/>
            <person name="Lehoczky J."/>
            <person name="LeVine R."/>
            <person name="McEwan P."/>
            <person name="McKernan K."/>
            <person name="Meldrim J."/>
            <person name="Mesirov J.P."/>
            <person name="Miranda C."/>
            <person name="Morris W."/>
            <person name="Naylor J."/>
            <person name="Raymond C."/>
            <person name="Rosetti M."/>
            <person name="Santos R."/>
            <person name="Sheridan A."/>
            <person name="Sougnez C."/>
            <person name="Stange-Thomann N."/>
            <person name="Stojanovic N."/>
            <person name="Subramanian A."/>
            <person name="Wyman D."/>
            <person name="Rogers J."/>
            <person name="Sulston J."/>
            <person name="Ainscough R."/>
            <person name="Beck S."/>
            <person name="Bentley D."/>
            <person name="Burton J."/>
            <person name="Clee C."/>
            <person name="Carter N."/>
            <person name="Coulson A."/>
            <person name="Deadman R."/>
            <person name="Deloukas P."/>
            <person name="Dunham A."/>
            <person name="Dunham I."/>
            <person name="Durbin R."/>
            <person name="French L."/>
            <person name="Grafham D."/>
            <person name="Gregory S."/>
            <person name="Hubbard T."/>
            <person name="Humphray S."/>
            <person name="Hunt A."/>
            <person name="Jones M."/>
            <person name="Lloyd C."/>
            <person name="McMurray A."/>
            <person name="Matthews L."/>
            <person name="Mercer S."/>
            <person name="Milne S."/>
            <person name="Mullikin J.C."/>
            <person name="Mungall A."/>
            <person name="Plumb R."/>
            <person name="Ross M."/>
            <person name="Shownkeen R."/>
            <person name="Sims S."/>
            <person name="Waterston R.H."/>
            <person name="Wilson R.K."/>
            <person name="Hillier L.W."/>
            <person name="McPherson J.D."/>
            <person name="Marra M.A."/>
            <person name="Mardis E.R."/>
            <person name="Fulton L.A."/>
            <person name="Chinwalla A.T."/>
            <person name="Pepin K.H."/>
            <person name="Gish W.R."/>
            <person name="Chissoe S.L."/>
            <person name="Wendl M.C."/>
            <person name="Delehaunty K.D."/>
            <person name="Miner T.L."/>
            <person name="Delehaunty A."/>
            <person name="Kramer J.B."/>
            <person name="Cook L.L."/>
            <person name="Fulton R.S."/>
            <person name="Johnson D.L."/>
            <person name="Minx P.J."/>
            <person name="Clifton S.W."/>
            <person name="Hawkins T."/>
            <person name="Branscomb E."/>
            <person name="Predki P."/>
            <person name="Richardson P."/>
            <person name="Wenning S."/>
            <person name="Slezak T."/>
            <person name="Doggett N."/>
            <person name="Cheng J.F."/>
            <person name="Olsen A."/>
            <person name="Lucas S."/>
            <person name="Elkin C."/>
            <person name="Uberbacher E."/>
            <person name="Frazier M."/>
            <person name="Gibbs R.A."/>
            <person name="Muzny D.M."/>
            <person name="Scherer S.E."/>
            <person name="Bouck J.B."/>
            <person name="Sodergren E.J."/>
            <person name="Worley K.C."/>
            <person name="Rives C.M."/>
            <person name="Gorrell J.H."/>
            <person name="Metzker M.L."/>
            <person name="Naylor S.L."/>
            <person name="Kucherlapati R.S."/>
            <person name="Nelson D.L."/>
            <person name="Weinstock G.M."/>
            <person name="Sakaki Y."/>
            <person name="Fujiyama A."/>
            <person name="Hattori M."/>
            <person name="Yada T."/>
            <person name="Toyoda A."/>
            <person name="Itoh T."/>
            <person name="Kawagoe C."/>
            <person name="Watanabe H."/>
            <person name="Totoki Y."/>
            <person name="Taylor T."/>
            <person name="Weissenbach J."/>
            <person name="Heilig R."/>
            <person name="Saurin W."/>
            <person name="Artiguenave F."/>
            <person name="Brottier P."/>
            <person name="Bruls T."/>
            <person name="Pelletier E."/>
            <person name="Robert C."/>
            <person name="Wincker P."/>
            <person name="Smith D.R."/>
            <person name="Doucette-Stamm L."/>
            <person name="Rubenfield M."/>
            <person name="Weinstock K."/>
            <person name="Lee H.M."/>
            <person name="Dubois J."/>
            <person name="Rosenthal A."/>
            <person name="Platzer M."/>
            <person name="Nyakatura G."/>
            <person name="Taudien S."/>
            <person name="Rump A."/>
            <person name="Yang H."/>
            <person name="Yu J."/>
            <person name="Wang J."/>
            <person name="Huang G."/>
            <person name="Gu J."/>
            <person name="Hood L."/>
            <person name="Rowen L."/>
            <person name="Madan A."/>
            <person name="Qin S."/>
            <person name="Davis R.W."/>
            <person name="Federspiel N.A."/>
            <person name="Abola A.P."/>
            <person name="Proctor M.J."/>
            <person name="Myers R.M."/>
            <person name="Schmutz J."/>
            <person name="Dickson M."/>
            <person name="Grimwood J."/>
            <person name="Cox D.R."/>
            <person name="Olson M.V."/>
            <person name="Kaul R."/>
            <person name="Raymond C."/>
            <person name="Shimizu N."/>
            <person name="Kawasaki K."/>
            <person name="Minoshima S."/>
            <person name="Evans G.A."/>
            <person name="Athanasiou M."/>
            <person name="Schultz R."/>
            <person name="Roe B.A."/>
            <person name="Chen F."/>
            <person name="Pan H."/>
            <person name="Ramser J."/>
            <person name="Lehrach H."/>
            <person name="Reinhardt R."/>
            <person name="McCombie W.R."/>
            <person name="de la Bastide M."/>
            <person name="Dedhia N."/>
            <person name="Blocker H."/>
            <person name="Hornischer K."/>
            <person name="Nordsiek G."/>
            <person name="Agarwala R."/>
            <person name="Aravind L."/>
            <person name="Bailey J.A."/>
            <person name="Bateman A."/>
            <person name="Batzoglou S."/>
            <person name="Birney E."/>
            <person name="Bork P."/>
            <person name="Brown D.G."/>
            <person name="Burge C.B."/>
            <person name="Cerutti L."/>
            <person name="Chen H.C."/>
            <person name="Church D."/>
            <person name="Clamp M."/>
            <person name="Copley R.R."/>
            <person name="Doerks T."/>
            <person name="Eddy S.R."/>
            <person name="Eichler E.E."/>
            <person name="Furey T.S."/>
            <person name="Galagan J."/>
            <person name="Gilbert J.G."/>
            <person name="Harmon C."/>
            <person name="Hayashizaki Y."/>
            <person name="Haussler D."/>
            <person name="Hermjakob H."/>
            <person name="Hokamp K."/>
            <person name="Jang W."/>
            <person name="Johnson L.S."/>
            <person name="Jones T.A."/>
            <person name="Kasif S."/>
            <person name="Kaspryzk A."/>
            <person name="Kennedy S."/>
            <person name="Kent W.J."/>
            <person name="Kitts P."/>
            <person name="Koonin E.V."/>
            <person name="Korf I."/>
            <person name="Kulp D."/>
            <person name="Lancet D."/>
            <person name="Lowe T.M."/>
            <person name="McLysaght A."/>
            <person name="Mikkelsen T."/>
            <person name="Moran J.V."/>
            <person name="Mulder N."/>
            <person name="Pollara V.J."/>
            <person name="Ponting C.P."/>
            <person name="Schuler G."/>
            <person name="Schultz J."/>
            <person name="Slater G."/>
            <person name="Smit A.F."/>
            <person name="Stupka E."/>
            <person name="Szustakowski J."/>
            <person name="Thierry-Mieg D."/>
            <person name="Thierry-Mieg J."/>
            <person name="Wagner L."/>
            <person name="Wallis J."/>
            <person name="Wheeler R."/>
            <person name="Williams A."/>
            <person name="Wolf Y.I."/>
            <person name="Wolfe K.H."/>
            <person name="Yang S.P."/>
            <person name="Yeh R.F."/>
            <person name="Collins F."/>
            <person name="Guyer M.S."/>
            <person name="Peterson J."/>
            <person name="Felsenfeld A."/>
            <person name="Wetterstrand K.A."/>
            <person name="Patrinos A."/>
            <person name="Morgan M.J."/>
            <person name="de Jong P."/>
            <person name="Catanese J.J."/>
            <person name="Osoegawa K."/>
            <person name="Shizuya H."/>
            <person name="Choi S."/>
            <person name="Chen Y.J."/>
        </authorList>
    </citation>
    <scope>NUCLEOTIDE SEQUENCE [LARGE SCALE GENOMIC DNA]</scope>
</reference>
<dbReference type="VEuPathDB" id="HostDB:ENSG00000176909"/>
<evidence type="ECO:0000313" key="1">
    <source>
        <dbReference type="Ensembl" id="ENSP00000469127.1"/>
    </source>
</evidence>
<dbReference type="HGNC" id="HGNC:26689">
    <property type="gene designation" value="MAMSTR"/>
</dbReference>
<gene>
    <name evidence="1" type="primary">MAMSTR</name>
</gene>
<feature type="non-terminal residue" evidence="1">
    <location>
        <position position="11"/>
    </location>
</feature>
<dbReference type="Bgee" id="ENSG00000176909">
    <property type="expression patterns" value="Expressed in hindlimb stylopod muscle and 122 other cell types or tissues"/>
</dbReference>
<name>M0QXF1_HUMAN</name>
<dbReference type="Proteomes" id="UP000005640">
    <property type="component" value="Chromosome 19"/>
</dbReference>
<reference evidence="1" key="5">
    <citation type="submission" date="2025-09" db="UniProtKB">
        <authorList>
            <consortium name="Ensembl"/>
        </authorList>
    </citation>
    <scope>IDENTIFICATION</scope>
</reference>
<reference evidence="1 2" key="2">
    <citation type="journal article" date="2004" name="Nature">
        <title>The DNA sequence and biology of human chromosome 19.</title>
        <authorList>
            <person name="Grimwood J."/>
            <person name="Gordon L.A."/>
            <person name="Olsen A."/>
            <person name="Terry A."/>
            <person name="Schmutz J."/>
            <person name="Lamerdin J."/>
            <person name="Hellsten U."/>
            <person name="Goodstein D."/>
            <person name="Couronne O."/>
            <person name="Tran-Gyamfi M."/>
            <person name="Aerts A."/>
            <person name="Altherr M."/>
            <person name="Ashworth L."/>
            <person name="Bajorek E."/>
            <person name="Black S."/>
            <person name="Branscomb E."/>
            <person name="Caenepeel S."/>
            <person name="Carrano A."/>
            <person name="Caoile C."/>
            <person name="Chan Y.M."/>
            <person name="Christensen M."/>
            <person name="Cleland C.A."/>
            <person name="Copeland A."/>
            <person name="Dalin E."/>
            <person name="Dehal P."/>
            <person name="Denys M."/>
            <person name="Detter J.C."/>
            <person name="Escobar J."/>
            <person name="Flowers D."/>
            <person name="Fotopulos D."/>
            <person name="Garcia C."/>
            <person name="Georgescu A.M."/>
            <person name="Glavina T."/>
            <person name="Gomez M."/>
            <person name="Gonzales E."/>
            <person name="Groza M."/>
            <person name="Hammon N."/>
            <person name="Hawkins T."/>
            <person name="Haydu L."/>
            <person name="Ho I."/>
            <person name="Huang W."/>
            <person name="Israni S."/>
            <person name="Jett J."/>
            <person name="Kadner K."/>
            <person name="Kimball H."/>
            <person name="Kobayashi A."/>
            <person name="Larionov V."/>
            <person name="Leem S.H."/>
            <person name="Lopez F."/>
            <person name="Lou Y."/>
            <person name="Lowry S."/>
            <person name="Malfatti S."/>
            <person name="Martinez D."/>
            <person name="McCready P."/>
            <person name="Medina C."/>
            <person name="Morgan J."/>
            <person name="Nelson K."/>
            <person name="Nolan M."/>
            <person name="Ovcharenko I."/>
            <person name="Pitluck S."/>
            <person name="Pollard M."/>
            <person name="Popkie A.P."/>
            <person name="Predki P."/>
            <person name="Quan G."/>
            <person name="Ramirez L."/>
            <person name="Rash S."/>
            <person name="Retterer J."/>
            <person name="Rodriguez A."/>
            <person name="Rogers S."/>
            <person name="Salamov A."/>
            <person name="Salazar A."/>
            <person name="She X."/>
            <person name="Smith D."/>
            <person name="Slezak T."/>
            <person name="Solovyev V."/>
            <person name="Thayer N."/>
            <person name="Tice H."/>
            <person name="Tsai M."/>
            <person name="Ustaszewska A."/>
            <person name="Vo N."/>
            <person name="Wagner M."/>
            <person name="Wheeler J."/>
            <person name="Wu K."/>
            <person name="Xie G."/>
            <person name="Yang J."/>
            <person name="Dubchak I."/>
            <person name="Furey T.S."/>
            <person name="DeJong P."/>
            <person name="Dickson M."/>
            <person name="Gordon D."/>
            <person name="Eichler E.E."/>
            <person name="Pennacchio L.A."/>
            <person name="Richardson P."/>
            <person name="Stubbs L."/>
            <person name="Rokhsar D.S."/>
            <person name="Myers R.M."/>
            <person name="Rubin E.M."/>
            <person name="Lucas S.M."/>
        </authorList>
    </citation>
    <scope>NUCLEOTIDE SEQUENCE [LARGE SCALE GENOMIC DNA]</scope>
</reference>
<dbReference type="OrthoDB" id="197676at2759"/>
<dbReference type="HOGENOM" id="CLU_3437565_0_0_1"/>
<accession>M0QXF1</accession>
<dbReference type="ChiTaRS" id="MAMSTR">
    <property type="organism name" value="human"/>
</dbReference>
<dbReference type="GeneTree" id="ENSGT00940000154181"/>
<dbReference type="Antibodypedia" id="45786">
    <property type="antibodies" value="79 antibodies from 13 providers"/>
</dbReference>
<reference evidence="1 2" key="3">
    <citation type="journal article" date="2004" name="Nature">
        <title>Finishing the euchromatic sequence of the human genome.</title>
        <authorList>
            <consortium name="International Human Genome Sequencing Consortium"/>
        </authorList>
    </citation>
    <scope>NUCLEOTIDE SEQUENCE [LARGE SCALE GENOMIC DNA]</scope>
</reference>
<dbReference type="OpenTargets" id="ENSG00000176909"/>
<proteinExistence type="predicted"/>
<reference evidence="1" key="4">
    <citation type="submission" date="2025-08" db="UniProtKB">
        <authorList>
            <consortium name="Ensembl"/>
        </authorList>
    </citation>
    <scope>IDENTIFICATION</scope>
</reference>
<dbReference type="UCSC" id="uc061avq.1">
    <property type="organism name" value="human"/>
</dbReference>
<organism evidence="1 2">
    <name type="scientific">Homo sapiens</name>
    <name type="common">Human</name>
    <dbReference type="NCBI Taxonomy" id="9606"/>
    <lineage>
        <taxon>Eukaryota</taxon>
        <taxon>Metazoa</taxon>
        <taxon>Chordata</taxon>
        <taxon>Craniata</taxon>
        <taxon>Vertebrata</taxon>
        <taxon>Euteleostomi</taxon>
        <taxon>Mammalia</taxon>
        <taxon>Eutheria</taxon>
        <taxon>Euarchontoglires</taxon>
        <taxon>Primates</taxon>
        <taxon>Haplorrhini</taxon>
        <taxon>Catarrhini</taxon>
        <taxon>Hominidae</taxon>
        <taxon>Homo</taxon>
    </lineage>
</organism>